<dbReference type="RefSeq" id="WP_307202327.1">
    <property type="nucleotide sequence ID" value="NZ_JAUTAN010000001.1"/>
</dbReference>
<dbReference type="AlphaFoldDB" id="A0AAJ1U0T8"/>
<keyword evidence="2" id="KW-0472">Membrane</keyword>
<protein>
    <submittedName>
        <fullName evidence="3">Uncharacterized protein</fullName>
    </submittedName>
</protein>
<evidence type="ECO:0000256" key="1">
    <source>
        <dbReference type="SAM" id="MobiDB-lite"/>
    </source>
</evidence>
<accession>A0AAJ1U0T8</accession>
<evidence type="ECO:0000313" key="4">
    <source>
        <dbReference type="Proteomes" id="UP001239215"/>
    </source>
</evidence>
<reference evidence="3" key="1">
    <citation type="submission" date="2023-07" db="EMBL/GenBank/DDBJ databases">
        <title>Functional and genomic diversity of the sorghum phyllosphere microbiome.</title>
        <authorList>
            <person name="Shade A."/>
        </authorList>
    </citation>
    <scope>NUCLEOTIDE SEQUENCE</scope>
    <source>
        <strain evidence="3">SORGH_AS_1067</strain>
    </source>
</reference>
<keyword evidence="2" id="KW-0812">Transmembrane</keyword>
<name>A0AAJ1U0T8_9ACTN</name>
<gene>
    <name evidence="3" type="ORF">QE405_003059</name>
</gene>
<organism evidence="3 4">
    <name type="scientific">Nocardioides zeae</name>
    <dbReference type="NCBI Taxonomy" id="1457234"/>
    <lineage>
        <taxon>Bacteria</taxon>
        <taxon>Bacillati</taxon>
        <taxon>Actinomycetota</taxon>
        <taxon>Actinomycetes</taxon>
        <taxon>Propionibacteriales</taxon>
        <taxon>Nocardioidaceae</taxon>
        <taxon>Nocardioides</taxon>
    </lineage>
</organism>
<evidence type="ECO:0000313" key="3">
    <source>
        <dbReference type="EMBL" id="MDQ1105775.1"/>
    </source>
</evidence>
<feature type="transmembrane region" description="Helical" evidence="2">
    <location>
        <begin position="145"/>
        <end position="167"/>
    </location>
</feature>
<dbReference type="Proteomes" id="UP001239215">
    <property type="component" value="Unassembled WGS sequence"/>
</dbReference>
<keyword evidence="2" id="KW-1133">Transmembrane helix</keyword>
<sequence length="251" mass="27175">MADVPTVAADAQPVGQGWSLHGAPRDHRVITDPTAEDKVTWFVDGEIAATCKDGGSDTAVLTPEDRGLGALAVRRSYFGDATRVTWYPPTEDGRRLGPRAAAHLGRGGIDLVPDAGSPAAAREEEARRHPVRTGARHVVSGAAKVVLPIAGVWVMLRLVGLLGHIPLPDLPSVPWPDLPSISWPDLPRVPWPDLPDLPTWHEPEWVRRAARVAPYLLPVVVGLAVAWAEHRRRRAQDRRRAAASESTETVA</sequence>
<evidence type="ECO:0000256" key="2">
    <source>
        <dbReference type="SAM" id="Phobius"/>
    </source>
</evidence>
<proteinExistence type="predicted"/>
<dbReference type="EMBL" id="JAUTAN010000001">
    <property type="protein sequence ID" value="MDQ1105775.1"/>
    <property type="molecule type" value="Genomic_DNA"/>
</dbReference>
<feature type="region of interest" description="Disordered" evidence="1">
    <location>
        <begin position="1"/>
        <end position="22"/>
    </location>
</feature>
<feature type="transmembrane region" description="Helical" evidence="2">
    <location>
        <begin position="212"/>
        <end position="230"/>
    </location>
</feature>
<comment type="caution">
    <text evidence="3">The sequence shown here is derived from an EMBL/GenBank/DDBJ whole genome shotgun (WGS) entry which is preliminary data.</text>
</comment>